<comment type="caution">
    <text evidence="2">The sequence shown here is derived from an EMBL/GenBank/DDBJ whole genome shotgun (WGS) entry which is preliminary data.</text>
</comment>
<gene>
    <name evidence="2" type="ORF">BFN67_12680</name>
</gene>
<dbReference type="PROSITE" id="PS50830">
    <property type="entry name" value="TNASE_3"/>
    <property type="match status" value="1"/>
</dbReference>
<sequence length="207" mass="23760">MNRNWRARRRQRRPAPWRNLWRKLADYGFAIGLLLLLAFLVARLEERDRRTETGAASVVDGDTIRLGRTRVRLRGIDAPETAQLCRKDGTDYACGKQARQALAKLIAGRPVSCDGSRLDRYGRLLGDCSAGDTNLNRQLVLSGWAVAYGDFEHDEAAARADGRGIWAGSFERPQEWRRRHERPDATTEMRDHTRPSLLTRLRELFRF</sequence>
<dbReference type="SUPFAM" id="SSF50199">
    <property type="entry name" value="Staphylococcal nuclease"/>
    <property type="match status" value="1"/>
</dbReference>
<dbReference type="SMART" id="SM00318">
    <property type="entry name" value="SNc"/>
    <property type="match status" value="1"/>
</dbReference>
<dbReference type="PANTHER" id="PTHR12302:SF26">
    <property type="entry name" value="BLR1266 PROTEIN"/>
    <property type="match status" value="1"/>
</dbReference>
<keyword evidence="3" id="KW-1185">Reference proteome</keyword>
<dbReference type="RefSeq" id="WP_080918502.1">
    <property type="nucleotide sequence ID" value="NZ_MDET01000005.1"/>
</dbReference>
<reference evidence="2 3" key="1">
    <citation type="journal article" date="2016" name="Int. J. Syst. Evol. Microbiol.">
        <title>Pseudaminobacter manganicus sp. nov., isolated from sludge of a manganese mine.</title>
        <authorList>
            <person name="Li J."/>
            <person name="Huang J."/>
            <person name="Liao S."/>
            <person name="Wang G."/>
        </authorList>
    </citation>
    <scope>NUCLEOTIDE SEQUENCE [LARGE SCALE GENOMIC DNA]</scope>
    <source>
        <strain evidence="2 3">JH-7</strain>
    </source>
</reference>
<dbReference type="InterPro" id="IPR035437">
    <property type="entry name" value="SNase_OB-fold_sf"/>
</dbReference>
<name>A0A1V8RU73_9HYPH</name>
<dbReference type="OrthoDB" id="9805504at2"/>
<dbReference type="Pfam" id="PF00565">
    <property type="entry name" value="SNase"/>
    <property type="match status" value="1"/>
</dbReference>
<protein>
    <submittedName>
        <fullName evidence="2">Nuclease</fullName>
    </submittedName>
</protein>
<dbReference type="STRING" id="1873176.BFN67_12680"/>
<evidence type="ECO:0000313" key="3">
    <source>
        <dbReference type="Proteomes" id="UP000191905"/>
    </source>
</evidence>
<dbReference type="InterPro" id="IPR016071">
    <property type="entry name" value="Staphylococal_nuclease_OB-fold"/>
</dbReference>
<feature type="domain" description="TNase-like" evidence="1">
    <location>
        <begin position="49"/>
        <end position="168"/>
    </location>
</feature>
<evidence type="ECO:0000259" key="1">
    <source>
        <dbReference type="PROSITE" id="PS50830"/>
    </source>
</evidence>
<dbReference type="Proteomes" id="UP000191905">
    <property type="component" value="Unassembled WGS sequence"/>
</dbReference>
<accession>A0A1V8RU73</accession>
<organism evidence="2 3">
    <name type="scientific">Manganibacter manganicus</name>
    <dbReference type="NCBI Taxonomy" id="1873176"/>
    <lineage>
        <taxon>Bacteria</taxon>
        <taxon>Pseudomonadati</taxon>
        <taxon>Pseudomonadota</taxon>
        <taxon>Alphaproteobacteria</taxon>
        <taxon>Hyphomicrobiales</taxon>
        <taxon>Phyllobacteriaceae</taxon>
        <taxon>Manganibacter</taxon>
    </lineage>
</organism>
<dbReference type="EMBL" id="MDET01000005">
    <property type="protein sequence ID" value="OQM76756.1"/>
    <property type="molecule type" value="Genomic_DNA"/>
</dbReference>
<dbReference type="PANTHER" id="PTHR12302">
    <property type="entry name" value="EBNA2 BINDING PROTEIN P100"/>
    <property type="match status" value="1"/>
</dbReference>
<proteinExistence type="predicted"/>
<evidence type="ECO:0000313" key="2">
    <source>
        <dbReference type="EMBL" id="OQM76756.1"/>
    </source>
</evidence>
<dbReference type="AlphaFoldDB" id="A0A1V8RU73"/>
<dbReference type="Gene3D" id="2.40.50.90">
    <property type="match status" value="1"/>
</dbReference>